<dbReference type="Pfam" id="PF01645">
    <property type="entry name" value="Glu_synthase"/>
    <property type="match status" value="1"/>
</dbReference>
<evidence type="ECO:0000256" key="1">
    <source>
        <dbReference type="ARBA" id="ARBA00001917"/>
    </source>
</evidence>
<evidence type="ECO:0000256" key="9">
    <source>
        <dbReference type="ARBA" id="ARBA00022827"/>
    </source>
</evidence>
<dbReference type="InterPro" id="IPR002489">
    <property type="entry name" value="Glu_synth_asu_C"/>
</dbReference>
<dbReference type="GO" id="GO:0019676">
    <property type="term" value="P:ammonia assimilation cycle"/>
    <property type="evidence" value="ECO:0007669"/>
    <property type="project" value="TreeGrafter"/>
</dbReference>
<dbReference type="InterPro" id="IPR050711">
    <property type="entry name" value="ET-N_metabolism_enzyme"/>
</dbReference>
<dbReference type="GO" id="GO:0006537">
    <property type="term" value="P:glutamate biosynthetic process"/>
    <property type="evidence" value="ECO:0007669"/>
    <property type="project" value="UniProtKB-KW"/>
</dbReference>
<evidence type="ECO:0000256" key="12">
    <source>
        <dbReference type="ARBA" id="ARBA00023004"/>
    </source>
</evidence>
<dbReference type="GO" id="GO:0004355">
    <property type="term" value="F:glutamate synthase (NADPH) activity"/>
    <property type="evidence" value="ECO:0007669"/>
    <property type="project" value="UniProtKB-EC"/>
</dbReference>
<dbReference type="InterPro" id="IPR017932">
    <property type="entry name" value="GATase_2_dom"/>
</dbReference>
<evidence type="ECO:0000256" key="17">
    <source>
        <dbReference type="SAM" id="MobiDB-lite"/>
    </source>
</evidence>
<dbReference type="EMBL" id="VBAJ01000312">
    <property type="protein sequence ID" value="TMJ02078.1"/>
    <property type="molecule type" value="Genomic_DNA"/>
</dbReference>
<dbReference type="Gene3D" id="3.60.20.10">
    <property type="entry name" value="Glutamine Phosphoribosylpyrophosphate, subunit 1, domain 1"/>
    <property type="match status" value="1"/>
</dbReference>
<dbReference type="SUPFAM" id="SSF51395">
    <property type="entry name" value="FMN-linked oxidoreductases"/>
    <property type="match status" value="1"/>
</dbReference>
<evidence type="ECO:0000256" key="6">
    <source>
        <dbReference type="ARBA" id="ARBA00022630"/>
    </source>
</evidence>
<dbReference type="SUPFAM" id="SSF69336">
    <property type="entry name" value="Alpha subunit of glutamate synthase, C-terminal domain"/>
    <property type="match status" value="1"/>
</dbReference>
<dbReference type="FunFam" id="2.160.20.60:FF:000001">
    <property type="entry name" value="Glutamate synthase, large subunit"/>
    <property type="match status" value="1"/>
</dbReference>
<evidence type="ECO:0000256" key="4">
    <source>
        <dbReference type="ARBA" id="ARBA00009716"/>
    </source>
</evidence>
<keyword evidence="7" id="KW-0288">FMN</keyword>
<dbReference type="PANTHER" id="PTHR11938">
    <property type="entry name" value="FAD NADPH DEHYDROGENASE/OXIDOREDUCTASE"/>
    <property type="match status" value="1"/>
</dbReference>
<keyword evidence="11 19" id="KW-0560">Oxidoreductase</keyword>
<gene>
    <name evidence="19" type="primary">gltB</name>
    <name evidence="19" type="ORF">E6G99_12450</name>
</gene>
<keyword evidence="14" id="KW-0314">Glutamate biosynthesis</keyword>
<dbReference type="SUPFAM" id="SSF56235">
    <property type="entry name" value="N-terminal nucleophile aminohydrolases (Ntn hydrolases)"/>
    <property type="match status" value="1"/>
</dbReference>
<evidence type="ECO:0000256" key="11">
    <source>
        <dbReference type="ARBA" id="ARBA00023002"/>
    </source>
</evidence>
<comment type="pathway">
    <text evidence="16">Amino-acid biosynthesis.</text>
</comment>
<keyword evidence="12" id="KW-0408">Iron</keyword>
<keyword evidence="9" id="KW-0274">FAD</keyword>
<dbReference type="GO" id="GO:0046872">
    <property type="term" value="F:metal ion binding"/>
    <property type="evidence" value="ECO:0007669"/>
    <property type="project" value="UniProtKB-KW"/>
</dbReference>
<dbReference type="PROSITE" id="PS51278">
    <property type="entry name" value="GATASE_TYPE_2"/>
    <property type="match status" value="1"/>
</dbReference>
<comment type="similarity">
    <text evidence="4">Belongs to the glutamate synthase family.</text>
</comment>
<name>A0A537L256_9BACT</name>
<dbReference type="CDD" id="cd02808">
    <property type="entry name" value="GltS_FMN"/>
    <property type="match status" value="1"/>
</dbReference>
<evidence type="ECO:0000313" key="20">
    <source>
        <dbReference type="Proteomes" id="UP000318661"/>
    </source>
</evidence>
<comment type="caution">
    <text evidence="19">The sequence shown here is derived from an EMBL/GenBank/DDBJ whole genome shotgun (WGS) entry which is preliminary data.</text>
</comment>
<evidence type="ECO:0000256" key="7">
    <source>
        <dbReference type="ARBA" id="ARBA00022643"/>
    </source>
</evidence>
<comment type="cofactor">
    <cofactor evidence="3">
        <name>FAD</name>
        <dbReference type="ChEBI" id="CHEBI:57692"/>
    </cofactor>
</comment>
<dbReference type="InterPro" id="IPR006982">
    <property type="entry name" value="Glu_synth_centr_N"/>
</dbReference>
<keyword evidence="5" id="KW-0028">Amino-acid biosynthesis</keyword>
<feature type="domain" description="Glutamine amidotransferase type-2" evidence="18">
    <location>
        <begin position="12"/>
        <end position="402"/>
    </location>
</feature>
<dbReference type="Proteomes" id="UP000318661">
    <property type="component" value="Unassembled WGS sequence"/>
</dbReference>
<sequence length="1469" mass="158031">MNDGLATERDACGVGFVADARGRRSYTILQHALTAVANLSHRGAVAADGKTGDGAGVMTQLPYAVLRRDLDIRAPDDHLAVGMCFLPSALRDRERAMALVQEVIAQTGLRLVGWRDVPTDPDALGDHARATQPHIAQVVVAQPGTMAGDAFDRALYLCRRWIERRAGEAGLALYVPSCSRRTVVYKALLTSPWLSRFYRDLTDPIYETALAVFHQRYSTNTFPSWSLAQPFRFLAHNGEINTLGGNVHWMQARDPELRAAIWGDRLRVLQPVIQEGGSDSAMLDNVVELLTVSGRSLAHVLAMLVPAAWEAEDGLDEAVRGFYEYHACLTEPWDGPAALAFSDGVAVGAALDRNGLRPARFVRTKDDLIVMASEAGVLDIAPERILEKGRLGPGQMLVVDTARGAVVRDHEVKAALAQVLPYGAWVRRHLVRLGPVPLNGAGGDASPAHQRAFGYTLEDVERILRPMVQEGKDPVFSMGDDIPPAVLSARPRLLYQYFKQRFAQVTNPPIDPLRERTVMSLAVYLGPRPSFLEDSPAHAHLLQLPSPILLPDDMRWLQSEGPFPVRVLPARFPADAGPGGLAAALRELFDAAAEAARDAAVIALSDRGVDARWVPIPMLLAVAAVHHELIRRGLRMRTSLIAETGEARDIHQFACLIGYGASAICPYLALQTLAADPHIVGNPHHRWAAYRTAVDAGLRKIMSKMGISTLSAYCGAQLFEAVGLDRTLVTQYFPGTPSRLDGIGLTELAAEALDRHRAALSTPHEALTEAGLVRFRRDGEYHAFNPYVVKAMHRAIRTGDAVAREALIGLIASRPPATVRDLIEFVPQAPVPLEEVEPVEAILRRFVVSAMSHGALGREAHETLATAANRIGARSNSGEGGEDPQRYRASSNSRIKQIASARFGVTPEYILSADELEIKMAQGSKPGEGGQLPGHKVSAEIARIRRAQAGITLISPPPHHDIYSIEDLAQLIYDLKRIHPRARVAVKLVAEAGVGTIAAGVAKGFADTIQISGHDGGTGASPLDSIKNAGVPWELGLAEAQQVLVGNDLRGRVRLRVDGGLKIGRDIVIAALLGADEYGFGSAAVVALGCVMARQCHLNTCPVGIATQQETLRAKFSGTPEMVIAYLSAVAAQVREILAQLGARSIQEIVGRVDLLRPKPTDHPKAARVNLEFILRDPDPQGARSRRNVTPRNDRTEDADLDAQIIREITAARAQGRPVRLRSPIRNAHRAVGARVAGMIAEAHGDAGLPDGSVTLEFAGAAGQSFGAFCVPGITLMLEGEANDYVGKGMAGGVIVIRPPRALMGVTDRNVILGNTVLYGATGGRLFAAGRAGERFAVRNSGASAVVEGVGDHGCEYMTAGTVVVLGDVGRNFAAGMTGGTAYVLDADHILPARCNPEHVRWERLRGADDEAQLQKLIASHARLTGSRHAQTVLRLWEQYAPLFWKVAPPAGMVERSTATAQPAVAPRE</sequence>
<dbReference type="PANTHER" id="PTHR11938:SF133">
    <property type="entry name" value="GLUTAMATE SYNTHASE (NADH)"/>
    <property type="match status" value="1"/>
</dbReference>
<dbReference type="InterPro" id="IPR002932">
    <property type="entry name" value="Glu_synthdom"/>
</dbReference>
<evidence type="ECO:0000256" key="5">
    <source>
        <dbReference type="ARBA" id="ARBA00022605"/>
    </source>
</evidence>
<dbReference type="GO" id="GO:0051538">
    <property type="term" value="F:3 iron, 4 sulfur cluster binding"/>
    <property type="evidence" value="ECO:0007669"/>
    <property type="project" value="UniProtKB-KW"/>
</dbReference>
<dbReference type="InterPro" id="IPR013785">
    <property type="entry name" value="Aldolase_TIM"/>
</dbReference>
<evidence type="ECO:0000256" key="13">
    <source>
        <dbReference type="ARBA" id="ARBA00023014"/>
    </source>
</evidence>
<dbReference type="Gene3D" id="3.20.20.70">
    <property type="entry name" value="Aldolase class I"/>
    <property type="match status" value="2"/>
</dbReference>
<accession>A0A537L256</accession>
<organism evidence="19 20">
    <name type="scientific">Candidatus Segetimicrobium genomatis</name>
    <dbReference type="NCBI Taxonomy" id="2569760"/>
    <lineage>
        <taxon>Bacteria</taxon>
        <taxon>Bacillati</taxon>
        <taxon>Candidatus Sysuimicrobiota</taxon>
        <taxon>Candidatus Sysuimicrobiia</taxon>
        <taxon>Candidatus Sysuimicrobiales</taxon>
        <taxon>Candidatus Segetimicrobiaceae</taxon>
        <taxon>Candidatus Segetimicrobium</taxon>
    </lineage>
</organism>
<dbReference type="EC" id="1.4.1.13" evidence="19"/>
<evidence type="ECO:0000256" key="2">
    <source>
        <dbReference type="ARBA" id="ARBA00001927"/>
    </source>
</evidence>
<dbReference type="Pfam" id="PF04898">
    <property type="entry name" value="Glu_syn_central"/>
    <property type="match status" value="1"/>
</dbReference>
<keyword evidence="13" id="KW-0411">Iron-sulfur</keyword>
<dbReference type="Pfam" id="PF01493">
    <property type="entry name" value="GXGXG"/>
    <property type="match status" value="1"/>
</dbReference>
<evidence type="ECO:0000313" key="19">
    <source>
        <dbReference type="EMBL" id="TMJ02078.1"/>
    </source>
</evidence>
<keyword evidence="8" id="KW-0479">Metal-binding</keyword>
<comment type="cofactor">
    <cofactor evidence="2">
        <name>[3Fe-4S] cluster</name>
        <dbReference type="ChEBI" id="CHEBI:21137"/>
    </cofactor>
</comment>
<reference evidence="19 20" key="1">
    <citation type="journal article" date="2019" name="Nat. Microbiol.">
        <title>Mediterranean grassland soil C-N compound turnover is dependent on rainfall and depth, and is mediated by genomically divergent microorganisms.</title>
        <authorList>
            <person name="Diamond S."/>
            <person name="Andeer P.F."/>
            <person name="Li Z."/>
            <person name="Crits-Christoph A."/>
            <person name="Burstein D."/>
            <person name="Anantharaman K."/>
            <person name="Lane K.R."/>
            <person name="Thomas B.C."/>
            <person name="Pan C."/>
            <person name="Northen T.R."/>
            <person name="Banfield J.F."/>
        </authorList>
    </citation>
    <scope>NUCLEOTIDE SEQUENCE [LARGE SCALE GENOMIC DNA]</scope>
    <source>
        <strain evidence="19">NP_2</strain>
    </source>
</reference>
<keyword evidence="15" id="KW-0003">3Fe-4S</keyword>
<evidence type="ECO:0000256" key="15">
    <source>
        <dbReference type="ARBA" id="ARBA00023291"/>
    </source>
</evidence>
<evidence type="ECO:0000256" key="10">
    <source>
        <dbReference type="ARBA" id="ARBA00022962"/>
    </source>
</evidence>
<dbReference type="Gene3D" id="2.160.20.60">
    <property type="entry name" value="Glutamate synthase, alpha subunit, C-terminal domain"/>
    <property type="match status" value="1"/>
</dbReference>
<evidence type="ECO:0000259" key="18">
    <source>
        <dbReference type="PROSITE" id="PS51278"/>
    </source>
</evidence>
<proteinExistence type="inferred from homology"/>
<evidence type="ECO:0000256" key="14">
    <source>
        <dbReference type="ARBA" id="ARBA00023164"/>
    </source>
</evidence>
<evidence type="ECO:0000256" key="3">
    <source>
        <dbReference type="ARBA" id="ARBA00001974"/>
    </source>
</evidence>
<dbReference type="InterPro" id="IPR036485">
    <property type="entry name" value="Glu_synth_asu_C_sf"/>
</dbReference>
<keyword evidence="10" id="KW-0315">Glutamine amidotransferase</keyword>
<dbReference type="CDD" id="cd00982">
    <property type="entry name" value="gltB_C"/>
    <property type="match status" value="1"/>
</dbReference>
<evidence type="ECO:0000256" key="16">
    <source>
        <dbReference type="ARBA" id="ARBA00029440"/>
    </source>
</evidence>
<evidence type="ECO:0000256" key="8">
    <source>
        <dbReference type="ARBA" id="ARBA00022723"/>
    </source>
</evidence>
<dbReference type="CDD" id="cd00713">
    <property type="entry name" value="GltS"/>
    <property type="match status" value="1"/>
</dbReference>
<protein>
    <submittedName>
        <fullName evidence="19">Glutamate synthase large subunit</fullName>
        <ecNumber evidence="19">1.4.1.13</ecNumber>
    </submittedName>
</protein>
<dbReference type="InterPro" id="IPR029055">
    <property type="entry name" value="Ntn_hydrolases_N"/>
</dbReference>
<feature type="region of interest" description="Disordered" evidence="17">
    <location>
        <begin position="870"/>
        <end position="891"/>
    </location>
</feature>
<keyword evidence="6" id="KW-0285">Flavoprotein</keyword>
<comment type="cofactor">
    <cofactor evidence="1">
        <name>FMN</name>
        <dbReference type="ChEBI" id="CHEBI:58210"/>
    </cofactor>
</comment>
<dbReference type="NCBIfam" id="NF008730">
    <property type="entry name" value="PRK11750.1"/>
    <property type="match status" value="1"/>
</dbReference>
<dbReference type="FunFam" id="3.60.20.10:FF:000001">
    <property type="entry name" value="Glutamate synthase, large subunit"/>
    <property type="match status" value="1"/>
</dbReference>
<dbReference type="Pfam" id="PF00310">
    <property type="entry name" value="GATase_2"/>
    <property type="match status" value="1"/>
</dbReference>